<organism evidence="9 12">
    <name type="scientific">Clostridium pasteurianum DSM 525 = ATCC 6013</name>
    <dbReference type="NCBI Taxonomy" id="1262449"/>
    <lineage>
        <taxon>Bacteria</taxon>
        <taxon>Bacillati</taxon>
        <taxon>Bacillota</taxon>
        <taxon>Clostridia</taxon>
        <taxon>Eubacteriales</taxon>
        <taxon>Clostridiaceae</taxon>
        <taxon>Clostridium</taxon>
    </lineage>
</organism>
<evidence type="ECO:0000259" key="8">
    <source>
        <dbReference type="PROSITE" id="PS50928"/>
    </source>
</evidence>
<evidence type="ECO:0000313" key="9">
    <source>
        <dbReference type="EMBL" id="AJA53478.1"/>
    </source>
</evidence>
<keyword evidence="12" id="KW-1185">Reference proteome</keyword>
<dbReference type="SUPFAM" id="SSF161098">
    <property type="entry name" value="MetI-like"/>
    <property type="match status" value="1"/>
</dbReference>
<keyword evidence="5 7" id="KW-1133">Transmembrane helix</keyword>
<feature type="transmembrane region" description="Helical" evidence="7">
    <location>
        <begin position="130"/>
        <end position="150"/>
    </location>
</feature>
<sequence length="313" mass="34954">MEGKTTLKDKGIARAFFKTGKTSEKTGLKDNLLGYAFLAPALILLSLFLIIPAGMAIYYAFTDYYLLTPNLRKFIGIKNFIQLFKDPIFVKSLFNTLKFVVWIIPLQLGAALGMALIVNKSRKGNMFFKVAFFAPVVMSLVVISVLWLYLLNPTDGVVNAFLQKIGISAQPFLTSPNQAMYTIIFVSAWQGAGYQMLLFLAGLQNISPDVYEAAEIDGFSKWAQFRYITMPLLKPTSLFILLTTLISAFKLIVQPMVMTQGGPMNSTMTVVYYIYQTGFTDRMVGYSSSIALLFGTIIGVITILQRKFVKEDD</sequence>
<name>A0A0H3JBC5_CLOPA</name>
<dbReference type="GO" id="GO:0005886">
    <property type="term" value="C:plasma membrane"/>
    <property type="evidence" value="ECO:0007669"/>
    <property type="project" value="UniProtKB-SubCell"/>
</dbReference>
<dbReference type="EMBL" id="JPGY02000001">
    <property type="protein sequence ID" value="KRU14497.1"/>
    <property type="molecule type" value="Genomic_DNA"/>
</dbReference>
<dbReference type="InterPro" id="IPR000515">
    <property type="entry name" value="MetI-like"/>
</dbReference>
<feature type="transmembrane region" description="Helical" evidence="7">
    <location>
        <begin position="99"/>
        <end position="118"/>
    </location>
</feature>
<dbReference type="PATRIC" id="fig|1262449.3.peg.2934"/>
<reference evidence="10" key="2">
    <citation type="submission" date="2015-10" db="EMBL/GenBank/DDBJ databases">
        <title>Improved Draft Genome Sequence of Clostridium pasteurianum Strain ATCC 6013 (DSM 525) Using a Hybrid Next-Generation Sequencing Approach.</title>
        <authorList>
            <person name="Pyne M.E."/>
            <person name="Utturkar S.M."/>
            <person name="Brown S.D."/>
            <person name="Moo-Young M."/>
            <person name="Chung D.A."/>
            <person name="Chou P.C."/>
        </authorList>
    </citation>
    <scope>NUCLEOTIDE SEQUENCE</scope>
    <source>
        <strain evidence="10">ATCC 6013</strain>
    </source>
</reference>
<evidence type="ECO:0000313" key="12">
    <source>
        <dbReference type="Proteomes" id="UP000030905"/>
    </source>
</evidence>
<dbReference type="CDD" id="cd06261">
    <property type="entry name" value="TM_PBP2"/>
    <property type="match status" value="1"/>
</dbReference>
<feature type="transmembrane region" description="Helical" evidence="7">
    <location>
        <begin position="238"/>
        <end position="258"/>
    </location>
</feature>
<dbReference type="EMBL" id="CP009268">
    <property type="protein sequence ID" value="AJA53478.1"/>
    <property type="molecule type" value="Genomic_DNA"/>
</dbReference>
<protein>
    <submittedName>
        <fullName evidence="9">ABC-type sugar transport system, permease component</fullName>
    </submittedName>
    <submittedName>
        <fullName evidence="10">ABC-type transporter, integral membrane subunit</fullName>
    </submittedName>
</protein>
<dbReference type="PANTHER" id="PTHR30193:SF37">
    <property type="entry name" value="INNER MEMBRANE ABC TRANSPORTER PERMEASE PROTEIN YCJO"/>
    <property type="match status" value="1"/>
</dbReference>
<evidence type="ECO:0000256" key="5">
    <source>
        <dbReference type="ARBA" id="ARBA00022989"/>
    </source>
</evidence>
<dbReference type="Gene3D" id="1.10.3720.10">
    <property type="entry name" value="MetI-like"/>
    <property type="match status" value="1"/>
</dbReference>
<dbReference type="GO" id="GO:0055085">
    <property type="term" value="P:transmembrane transport"/>
    <property type="evidence" value="ECO:0007669"/>
    <property type="project" value="InterPro"/>
</dbReference>
<keyword evidence="2 7" id="KW-0813">Transport</keyword>
<evidence type="ECO:0000256" key="1">
    <source>
        <dbReference type="ARBA" id="ARBA00004651"/>
    </source>
</evidence>
<dbReference type="InterPro" id="IPR051393">
    <property type="entry name" value="ABC_transporter_permease"/>
</dbReference>
<reference evidence="10 11" key="3">
    <citation type="journal article" name="Genome Announc.">
        <title>Improved Draft Genome Sequence of Clostridium pasteurianum Strain ATCC 6013 (DSM 525) Using a Hybrid Next-Generation Sequencing Approach.</title>
        <authorList>
            <person name="Pyne M.E."/>
            <person name="Utturkar S."/>
            <person name="Brown S.D."/>
            <person name="Moo-Young M."/>
            <person name="Chung D.A."/>
            <person name="Chou C.P."/>
        </authorList>
    </citation>
    <scope>NUCLEOTIDE SEQUENCE [LARGE SCALE GENOMIC DNA]</scope>
    <source>
        <strain evidence="10 11">ATCC 6013</strain>
    </source>
</reference>
<dbReference type="InterPro" id="IPR035906">
    <property type="entry name" value="MetI-like_sf"/>
</dbReference>
<keyword evidence="4 7" id="KW-0812">Transmembrane</keyword>
<comment type="subcellular location">
    <subcellularLocation>
        <location evidence="1 7">Cell membrane</location>
        <topology evidence="1 7">Multi-pass membrane protein</topology>
    </subcellularLocation>
</comment>
<dbReference type="KEGG" id="cpat:CLPA_c34240"/>
<proteinExistence type="inferred from homology"/>
<feature type="transmembrane region" description="Helical" evidence="7">
    <location>
        <begin position="32"/>
        <end position="61"/>
    </location>
</feature>
<evidence type="ECO:0000313" key="10">
    <source>
        <dbReference type="EMBL" id="KRU14497.1"/>
    </source>
</evidence>
<dbReference type="SUPFAM" id="SSF160964">
    <property type="entry name" value="MalF N-terminal region-like"/>
    <property type="match status" value="1"/>
</dbReference>
<dbReference type="GeneID" id="93075526"/>
<feature type="domain" description="ABC transmembrane type-1" evidence="8">
    <location>
        <begin position="93"/>
        <end position="305"/>
    </location>
</feature>
<dbReference type="PANTHER" id="PTHR30193">
    <property type="entry name" value="ABC TRANSPORTER PERMEASE PROTEIN"/>
    <property type="match status" value="1"/>
</dbReference>
<evidence type="ECO:0000313" key="11">
    <source>
        <dbReference type="Proteomes" id="UP000028042"/>
    </source>
</evidence>
<evidence type="ECO:0000256" key="2">
    <source>
        <dbReference type="ARBA" id="ARBA00022448"/>
    </source>
</evidence>
<keyword evidence="3" id="KW-1003">Cell membrane</keyword>
<keyword evidence="6 7" id="KW-0472">Membrane</keyword>
<dbReference type="Proteomes" id="UP000030905">
    <property type="component" value="Chromosome"/>
</dbReference>
<dbReference type="Proteomes" id="UP000028042">
    <property type="component" value="Unassembled WGS sequence"/>
</dbReference>
<dbReference type="KEGG" id="cpae:CPAST_c34240"/>
<evidence type="ECO:0000256" key="3">
    <source>
        <dbReference type="ARBA" id="ARBA00022475"/>
    </source>
</evidence>
<keyword evidence="9" id="KW-0762">Sugar transport</keyword>
<dbReference type="eggNOG" id="COG1175">
    <property type="taxonomic scope" value="Bacteria"/>
</dbReference>
<feature type="transmembrane region" description="Helical" evidence="7">
    <location>
        <begin position="283"/>
        <end position="304"/>
    </location>
</feature>
<evidence type="ECO:0000256" key="4">
    <source>
        <dbReference type="ARBA" id="ARBA00022692"/>
    </source>
</evidence>
<reference evidence="9 12" key="1">
    <citation type="journal article" date="2015" name="Genome Announc.">
        <title>Complete Genome Sequence of the Nitrogen-Fixing and Solvent-Producing Clostridium pasteurianum DSM 525.</title>
        <authorList>
            <person name="Poehlein A."/>
            <person name="Grosse-Honebrink A."/>
            <person name="Zhang Y."/>
            <person name="Minton N.P."/>
            <person name="Daniel R."/>
        </authorList>
    </citation>
    <scope>NUCLEOTIDE SEQUENCE [LARGE SCALE GENOMIC DNA]</scope>
    <source>
        <strain evidence="9">DSM 525</strain>
        <strain evidence="12">DSM 525 / ATCC 6013</strain>
    </source>
</reference>
<gene>
    <name evidence="9" type="ORF">CLPA_c34240</name>
    <name evidence="10" type="ORF">CP6013_03756</name>
</gene>
<dbReference type="Pfam" id="PF00528">
    <property type="entry name" value="BPD_transp_1"/>
    <property type="match status" value="1"/>
</dbReference>
<comment type="similarity">
    <text evidence="7">Belongs to the binding-protein-dependent transport system permease family.</text>
</comment>
<accession>A0A0H3JBC5</accession>
<dbReference type="PROSITE" id="PS50928">
    <property type="entry name" value="ABC_TM1"/>
    <property type="match status" value="1"/>
</dbReference>
<evidence type="ECO:0000256" key="7">
    <source>
        <dbReference type="RuleBase" id="RU363032"/>
    </source>
</evidence>
<feature type="transmembrane region" description="Helical" evidence="7">
    <location>
        <begin position="179"/>
        <end position="201"/>
    </location>
</feature>
<evidence type="ECO:0000256" key="6">
    <source>
        <dbReference type="ARBA" id="ARBA00023136"/>
    </source>
</evidence>
<dbReference type="AlphaFoldDB" id="A0A0H3JBC5"/>
<dbReference type="RefSeq" id="WP_003446368.1">
    <property type="nucleotide sequence ID" value="NZ_ANZB01000011.1"/>
</dbReference>